<dbReference type="Pfam" id="PF26059">
    <property type="entry name" value="DUF8020"/>
    <property type="match status" value="1"/>
</dbReference>
<dbReference type="InterPro" id="IPR058333">
    <property type="entry name" value="DUF8020"/>
</dbReference>
<evidence type="ECO:0000313" key="4">
    <source>
        <dbReference type="EMBL" id="SUA42518.1"/>
    </source>
</evidence>
<dbReference type="AlphaFoldDB" id="A0A378WMM4"/>
<name>A0A378WMM4_9NOCA</name>
<organism evidence="4 5">
    <name type="scientific">Nocardia africana</name>
    <dbReference type="NCBI Taxonomy" id="134964"/>
    <lineage>
        <taxon>Bacteria</taxon>
        <taxon>Bacillati</taxon>
        <taxon>Actinomycetota</taxon>
        <taxon>Actinomycetes</taxon>
        <taxon>Mycobacteriales</taxon>
        <taxon>Nocardiaceae</taxon>
        <taxon>Nocardia</taxon>
    </lineage>
</organism>
<feature type="transmembrane region" description="Helical" evidence="1">
    <location>
        <begin position="194"/>
        <end position="222"/>
    </location>
</feature>
<sequence length="237" mass="23495">MFHSMLFAHWVAATTLAIATVTASSAYAAADPVTPDAAASSATVPDGAVHYRAVNTGAAAVITTDSGSMDVSDGIFRIRSASGTVLAGIPLSIRVDDIEYPVEASIRDHTATLTPVALPFEDEAPWRTRYEREQAAFSRAALQITTAAAGGAAVGTAIGGIAGCVGGALVGAVVTGILAALFGAGPLAGCLAGIAVGAGIGAFAGALLVAAPVAVASVIQYFTTVNEPFVPKGQPAK</sequence>
<keyword evidence="1" id="KW-0472">Membrane</keyword>
<dbReference type="EMBL" id="UGRU01000001">
    <property type="protein sequence ID" value="SUA42518.1"/>
    <property type="molecule type" value="Genomic_DNA"/>
</dbReference>
<accession>A0A378WMM4</accession>
<keyword evidence="1" id="KW-1133">Transmembrane helix</keyword>
<evidence type="ECO:0000256" key="1">
    <source>
        <dbReference type="SAM" id="Phobius"/>
    </source>
</evidence>
<protein>
    <recommendedName>
        <fullName evidence="3">DUF8020 domain-containing protein</fullName>
    </recommendedName>
</protein>
<feature type="signal peptide" evidence="2">
    <location>
        <begin position="1"/>
        <end position="28"/>
    </location>
</feature>
<evidence type="ECO:0000256" key="2">
    <source>
        <dbReference type="SAM" id="SignalP"/>
    </source>
</evidence>
<proteinExistence type="predicted"/>
<feature type="domain" description="DUF8020" evidence="3">
    <location>
        <begin position="48"/>
        <end position="116"/>
    </location>
</feature>
<keyword evidence="2" id="KW-0732">Signal</keyword>
<keyword evidence="1" id="KW-0812">Transmembrane</keyword>
<feature type="chain" id="PRO_5017061707" description="DUF8020 domain-containing protein" evidence="2">
    <location>
        <begin position="29"/>
        <end position="237"/>
    </location>
</feature>
<evidence type="ECO:0000313" key="5">
    <source>
        <dbReference type="Proteomes" id="UP000255082"/>
    </source>
</evidence>
<gene>
    <name evidence="4" type="ORF">NCTC13184_01874</name>
</gene>
<dbReference type="Proteomes" id="UP000255082">
    <property type="component" value="Unassembled WGS sequence"/>
</dbReference>
<evidence type="ECO:0000259" key="3">
    <source>
        <dbReference type="Pfam" id="PF26059"/>
    </source>
</evidence>
<reference evidence="4 5" key="1">
    <citation type="submission" date="2018-06" db="EMBL/GenBank/DDBJ databases">
        <authorList>
            <consortium name="Pathogen Informatics"/>
            <person name="Doyle S."/>
        </authorList>
    </citation>
    <scope>NUCLEOTIDE SEQUENCE [LARGE SCALE GENOMIC DNA]</scope>
    <source>
        <strain evidence="4 5">NCTC13184</strain>
    </source>
</reference>